<evidence type="ECO:0000313" key="1">
    <source>
        <dbReference type="EMBL" id="SHE92897.1"/>
    </source>
</evidence>
<accession>A0A1M4XGU5</accession>
<dbReference type="STRING" id="1533.SAMN05443638_11838"/>
<sequence length="106" mass="12154">MEKIKIGASVRAKENIGLMKKGDCGIVLGKEKEQGNHLVIKITSGEAKGQLQFLDNYKLEEGFDIFNISEYISEELLNKFPILKDDINRKDILDFFIKELTMFLNE</sequence>
<evidence type="ECO:0000313" key="2">
    <source>
        <dbReference type="Proteomes" id="UP000184035"/>
    </source>
</evidence>
<name>A0A1M4XGU5_9CLOT</name>
<dbReference type="Proteomes" id="UP000184035">
    <property type="component" value="Unassembled WGS sequence"/>
</dbReference>
<reference evidence="1 2" key="1">
    <citation type="submission" date="2016-11" db="EMBL/GenBank/DDBJ databases">
        <authorList>
            <person name="Jaros S."/>
            <person name="Januszkiewicz K."/>
            <person name="Wedrychowicz H."/>
        </authorList>
    </citation>
    <scope>NUCLEOTIDE SEQUENCE [LARGE SCALE GENOMIC DNA]</scope>
    <source>
        <strain evidence="1 2">DSM 2631</strain>
    </source>
</reference>
<dbReference type="AlphaFoldDB" id="A0A1M4XGU5"/>
<gene>
    <name evidence="1" type="ORF">SAMN05443638_11838</name>
</gene>
<organism evidence="1 2">
    <name type="scientific">Clostridium fallax</name>
    <dbReference type="NCBI Taxonomy" id="1533"/>
    <lineage>
        <taxon>Bacteria</taxon>
        <taxon>Bacillati</taxon>
        <taxon>Bacillota</taxon>
        <taxon>Clostridia</taxon>
        <taxon>Eubacteriales</taxon>
        <taxon>Clostridiaceae</taxon>
        <taxon>Clostridium</taxon>
    </lineage>
</organism>
<protein>
    <submittedName>
        <fullName evidence="1">Uncharacterized protein</fullName>
    </submittedName>
</protein>
<keyword evidence="2" id="KW-1185">Reference proteome</keyword>
<dbReference type="RefSeq" id="WP_072896651.1">
    <property type="nucleotide sequence ID" value="NZ_FQVM01000018.1"/>
</dbReference>
<proteinExistence type="predicted"/>
<dbReference type="EMBL" id="FQVM01000018">
    <property type="protein sequence ID" value="SHE92897.1"/>
    <property type="molecule type" value="Genomic_DNA"/>
</dbReference>